<accession>A0A2G5PBH3</accession>
<reference evidence="2 3" key="1">
    <citation type="journal article" date="2017" name="Infect. Genet. Evol.">
        <title>The new phylogeny of the genus Mycobacterium: The old and the news.</title>
        <authorList>
            <person name="Tortoli E."/>
            <person name="Fedrizzi T."/>
            <person name="Meehan C.J."/>
            <person name="Trovato A."/>
            <person name="Grottola A."/>
            <person name="Giacobazzi E."/>
            <person name="Serpini G.F."/>
            <person name="Tagliazucchi S."/>
            <person name="Fabio A."/>
            <person name="Bettua C."/>
            <person name="Bertorelli R."/>
            <person name="Frascaro F."/>
            <person name="De Sanctis V."/>
            <person name="Pecorari M."/>
            <person name="Jousson O."/>
            <person name="Segata N."/>
            <person name="Cirillo D.M."/>
        </authorList>
    </citation>
    <scope>NUCLEOTIDE SEQUENCE [LARGE SCALE GENOMIC DNA]</scope>
    <source>
        <strain evidence="2 3">CIP1034565</strain>
    </source>
</reference>
<evidence type="ECO:0000313" key="2">
    <source>
        <dbReference type="EMBL" id="PIB75708.1"/>
    </source>
</evidence>
<dbReference type="STRING" id="85968.GCA_900073015_03140"/>
<proteinExistence type="predicted"/>
<comment type="caution">
    <text evidence="2">The sequence shown here is derived from an EMBL/GenBank/DDBJ whole genome shotgun (WGS) entry which is preliminary data.</text>
</comment>
<keyword evidence="3" id="KW-1185">Reference proteome</keyword>
<gene>
    <name evidence="2" type="ORF">CQY22_008180</name>
</gene>
<evidence type="ECO:0000256" key="1">
    <source>
        <dbReference type="SAM" id="MobiDB-lite"/>
    </source>
</evidence>
<sequence length="75" mass="8327">MTWTEYERLTAFTRQLQNVSEALRVKGRTLSADVLHDEAVHFAGERDIARRMAEAEAELADGGPGRDLGELPEDG</sequence>
<dbReference type="OrthoDB" id="4769260at2"/>
<evidence type="ECO:0000313" key="3">
    <source>
        <dbReference type="Proteomes" id="UP000230551"/>
    </source>
</evidence>
<protein>
    <submittedName>
        <fullName evidence="2">Uncharacterized protein</fullName>
    </submittedName>
</protein>
<dbReference type="AlphaFoldDB" id="A0A2G5PBH3"/>
<dbReference type="Proteomes" id="UP000230551">
    <property type="component" value="Unassembled WGS sequence"/>
</dbReference>
<name>A0A2G5PBH3_9MYCO</name>
<feature type="region of interest" description="Disordered" evidence="1">
    <location>
        <begin position="55"/>
        <end position="75"/>
    </location>
</feature>
<dbReference type="EMBL" id="PDCN02000008">
    <property type="protein sequence ID" value="PIB75708.1"/>
    <property type="molecule type" value="Genomic_DNA"/>
</dbReference>
<organism evidence="2 3">
    <name type="scientific">Mycolicibacterium brumae</name>
    <dbReference type="NCBI Taxonomy" id="85968"/>
    <lineage>
        <taxon>Bacteria</taxon>
        <taxon>Bacillati</taxon>
        <taxon>Actinomycetota</taxon>
        <taxon>Actinomycetes</taxon>
        <taxon>Mycobacteriales</taxon>
        <taxon>Mycobacteriaceae</taxon>
        <taxon>Mycolicibacterium</taxon>
    </lineage>
</organism>
<dbReference type="RefSeq" id="WP_090591503.1">
    <property type="nucleotide sequence ID" value="NZ_CP104302.1"/>
</dbReference>